<accession>A0ABT5ED73</accession>
<evidence type="ECO:0008006" key="4">
    <source>
        <dbReference type="Google" id="ProtNLM"/>
    </source>
</evidence>
<organism evidence="2 3">
    <name type="scientific">Nannocystis bainbridge</name>
    <dbReference type="NCBI Taxonomy" id="2995303"/>
    <lineage>
        <taxon>Bacteria</taxon>
        <taxon>Pseudomonadati</taxon>
        <taxon>Myxococcota</taxon>
        <taxon>Polyangia</taxon>
        <taxon>Nannocystales</taxon>
        <taxon>Nannocystaceae</taxon>
        <taxon>Nannocystis</taxon>
    </lineage>
</organism>
<dbReference type="RefSeq" id="WP_272091330.1">
    <property type="nucleotide sequence ID" value="NZ_JAQNDL010000004.1"/>
</dbReference>
<feature type="region of interest" description="Disordered" evidence="1">
    <location>
        <begin position="73"/>
        <end position="115"/>
    </location>
</feature>
<name>A0ABT5ED73_9BACT</name>
<evidence type="ECO:0000313" key="2">
    <source>
        <dbReference type="EMBL" id="MDC0722792.1"/>
    </source>
</evidence>
<dbReference type="EMBL" id="JAQNDL010000004">
    <property type="protein sequence ID" value="MDC0722792.1"/>
    <property type="molecule type" value="Genomic_DNA"/>
</dbReference>
<sequence length="115" mass="12722">MTDALRNPEPLSDLAYDWITIVQRKSEALRAYAQYIQDAQRANSPECVDLLRQIFEQDARHVEQATLHLARVLRHGSMGGRPDSEPGRASPTDPDEARHGGASQAASERQSPVSS</sequence>
<proteinExistence type="predicted"/>
<evidence type="ECO:0000313" key="3">
    <source>
        <dbReference type="Proteomes" id="UP001221686"/>
    </source>
</evidence>
<reference evidence="2 3" key="1">
    <citation type="submission" date="2022-11" db="EMBL/GenBank/DDBJ databases">
        <title>Minimal conservation of predation-associated metabolite biosynthetic gene clusters underscores biosynthetic potential of Myxococcota including descriptions for ten novel species: Archangium lansinium sp. nov., Myxococcus landrumus sp. nov., Nannocystis bai.</title>
        <authorList>
            <person name="Ahearne A."/>
            <person name="Stevens C."/>
            <person name="Dowd S."/>
        </authorList>
    </citation>
    <scope>NUCLEOTIDE SEQUENCE [LARGE SCALE GENOMIC DNA]</scope>
    <source>
        <strain evidence="2 3">BB15-2</strain>
    </source>
</reference>
<comment type="caution">
    <text evidence="2">The sequence shown here is derived from an EMBL/GenBank/DDBJ whole genome shotgun (WGS) entry which is preliminary data.</text>
</comment>
<protein>
    <recommendedName>
        <fullName evidence="4">Ferritin-like diiron domain-containing protein</fullName>
    </recommendedName>
</protein>
<dbReference type="Proteomes" id="UP001221686">
    <property type="component" value="Unassembled WGS sequence"/>
</dbReference>
<gene>
    <name evidence="2" type="ORF">POL25_38235</name>
</gene>
<feature type="compositionally biased region" description="Polar residues" evidence="1">
    <location>
        <begin position="104"/>
        <end position="115"/>
    </location>
</feature>
<evidence type="ECO:0000256" key="1">
    <source>
        <dbReference type="SAM" id="MobiDB-lite"/>
    </source>
</evidence>
<keyword evidence="3" id="KW-1185">Reference proteome</keyword>